<keyword evidence="2" id="KW-1185">Reference proteome</keyword>
<dbReference type="Proteomes" id="UP000008385">
    <property type="component" value="Chromosome"/>
</dbReference>
<evidence type="ECO:0000313" key="1">
    <source>
        <dbReference type="EMBL" id="AEG92580.1"/>
    </source>
</evidence>
<dbReference type="SUPFAM" id="SSF52540">
    <property type="entry name" value="P-loop containing nucleoside triphosphate hydrolases"/>
    <property type="match status" value="1"/>
</dbReference>
<organism evidence="1 2">
    <name type="scientific">Ramlibacter tataouinensis (strain ATCC BAA-407 / DSM 14655 / LMG 21543 / TTB310)</name>
    <dbReference type="NCBI Taxonomy" id="365046"/>
    <lineage>
        <taxon>Bacteria</taxon>
        <taxon>Pseudomonadati</taxon>
        <taxon>Pseudomonadota</taxon>
        <taxon>Betaproteobacteria</taxon>
        <taxon>Burkholderiales</taxon>
        <taxon>Comamonadaceae</taxon>
        <taxon>Ramlibacter</taxon>
    </lineage>
</organism>
<reference evidence="2" key="1">
    <citation type="submission" date="2006-01" db="EMBL/GenBank/DDBJ databases">
        <title>Genome of the cyst-dividing bacterium Ramlibacter tataouinensis.</title>
        <authorList>
            <person name="Barakat M."/>
            <person name="Ortet P."/>
            <person name="De Luca G."/>
            <person name="Jourlin-Castelli C."/>
            <person name="Ansaldi M."/>
            <person name="Py B."/>
            <person name="Fichant G."/>
            <person name="Coutinho P."/>
            <person name="Voulhoux R."/>
            <person name="Bastien O."/>
            <person name="Roy S."/>
            <person name="Marechal E."/>
            <person name="Henrissat B."/>
            <person name="Quentin Y."/>
            <person name="Noirot P."/>
            <person name="Filloux A."/>
            <person name="Mejean V."/>
            <person name="DuBow M."/>
            <person name="Barras F."/>
            <person name="Heulin T."/>
        </authorList>
    </citation>
    <scope>NUCLEOTIDE SEQUENCE [LARGE SCALE GENOMIC DNA]</scope>
    <source>
        <strain evidence="2">ATCC BAA-407 / DSM 14655 / LMG 21543 / TTB310</strain>
    </source>
</reference>
<dbReference type="eggNOG" id="COG4544">
    <property type="taxonomic scope" value="Bacteria"/>
</dbReference>
<dbReference type="PIRSF" id="PIRSF037290">
    <property type="entry name" value="UCP037290"/>
    <property type="match status" value="1"/>
</dbReference>
<protein>
    <recommendedName>
        <fullName evidence="3">Translesion DNA synthesis-associated protein ImuA</fullName>
    </recommendedName>
</protein>
<gene>
    <name evidence="1" type="ordered locus">Rta_14890</name>
</gene>
<dbReference type="STRING" id="365046.Rta_14890"/>
<proteinExistence type="predicted"/>
<evidence type="ECO:0008006" key="3">
    <source>
        <dbReference type="Google" id="ProtNLM"/>
    </source>
</evidence>
<evidence type="ECO:0000313" key="2">
    <source>
        <dbReference type="Proteomes" id="UP000008385"/>
    </source>
</evidence>
<dbReference type="HOGENOM" id="CLU_064653_1_0_4"/>
<dbReference type="EMBL" id="CP000245">
    <property type="protein sequence ID" value="AEG92580.1"/>
    <property type="molecule type" value="Genomic_DNA"/>
</dbReference>
<dbReference type="KEGG" id="rta:Rta_14890"/>
<accession>F5Y4S4</accession>
<reference evidence="1 2" key="2">
    <citation type="journal article" date="2011" name="PLoS ONE">
        <title>The Cyst-Dividing Bacterium Ramlibacter tataouinensis TTB310 Genome Reveals a Well-Stocked Toolbox for Adaptation to a Desert Environment.</title>
        <authorList>
            <person name="De Luca G."/>
            <person name="Barakat M."/>
            <person name="Ortet P."/>
            <person name="Fochesato S."/>
            <person name="Jourlin-Castelli C."/>
            <person name="Ansaldi M."/>
            <person name="Py B."/>
            <person name="Fichant G."/>
            <person name="Coutinho P.M."/>
            <person name="Voulhoux R."/>
            <person name="Bastien O."/>
            <person name="Marechal E."/>
            <person name="Henrissat B."/>
            <person name="Quentin Y."/>
            <person name="Noirot P."/>
            <person name="Filloux A."/>
            <person name="Mejean V."/>
            <person name="Dubow M.S."/>
            <person name="Barras F."/>
            <person name="Barbe V."/>
            <person name="Weissenbach J."/>
            <person name="Mihalcescu I."/>
            <person name="Vermeglio A."/>
            <person name="Achouak W."/>
            <person name="Heulin T."/>
        </authorList>
    </citation>
    <scope>NUCLEOTIDE SEQUENCE [LARGE SCALE GENOMIC DNA]</scope>
    <source>
        <strain evidence="2">ATCC BAA-407 / DSM 14655 / LMG 21543 / TTB310</strain>
    </source>
</reference>
<dbReference type="InterPro" id="IPR047610">
    <property type="entry name" value="ImuA_translesion"/>
</dbReference>
<sequence length="251" mass="26979">MSLSSPLPRCSSFSFLNRPDVWRLRELATESRTLPSGHPALAAQLPGGGWPLDGMVEVLQARPQQHVWQLLLPALVQAAGQQAGPVVLVGAPFEPFGPCLAAQGLACDRLLCVRADPPAARLWAAEQALRCAEVAAVLAWLPQAAAAELRRLHLAAQQRQRLLIVFRGLRARHQASPARLRLLAEGVEALQVHILKRRGPPLATPVVLPAWPARLAALLAARKGTGHDTAQPASLPDNRSLHALDRPLALP</sequence>
<dbReference type="AlphaFoldDB" id="F5Y4S4"/>
<dbReference type="InterPro" id="IPR017166">
    <property type="entry name" value="UCP037290"/>
</dbReference>
<name>F5Y4S4_RAMTT</name>
<dbReference type="InterPro" id="IPR027417">
    <property type="entry name" value="P-loop_NTPase"/>
</dbReference>
<dbReference type="RefSeq" id="WP_013900813.1">
    <property type="nucleotide sequence ID" value="NC_015677.1"/>
</dbReference>
<dbReference type="NCBIfam" id="NF033429">
    <property type="entry name" value="ImuA_translesion"/>
    <property type="match status" value="1"/>
</dbReference>
<dbReference type="Gene3D" id="3.40.50.300">
    <property type="entry name" value="P-loop containing nucleotide triphosphate hydrolases"/>
    <property type="match status" value="1"/>
</dbReference>